<dbReference type="InterPro" id="IPR045619">
    <property type="entry name" value="DUF6443"/>
</dbReference>
<dbReference type="PANTHER" id="PTHR32305:SF15">
    <property type="entry name" value="PROTEIN RHSA-RELATED"/>
    <property type="match status" value="1"/>
</dbReference>
<dbReference type="PANTHER" id="PTHR32305">
    <property type="match status" value="1"/>
</dbReference>
<accession>A0A1H4AKQ0</accession>
<dbReference type="Pfam" id="PF20041">
    <property type="entry name" value="DUF6443"/>
    <property type="match status" value="1"/>
</dbReference>
<keyword evidence="4" id="KW-1185">Reference proteome</keyword>
<keyword evidence="1" id="KW-0732">Signal</keyword>
<dbReference type="Gene3D" id="2.180.10.10">
    <property type="entry name" value="RHS repeat-associated core"/>
    <property type="match status" value="1"/>
</dbReference>
<evidence type="ECO:0000256" key="1">
    <source>
        <dbReference type="SAM" id="SignalP"/>
    </source>
</evidence>
<dbReference type="STRING" id="408074.SAMN05660909_01626"/>
<feature type="domain" description="DUF6443" evidence="2">
    <location>
        <begin position="337"/>
        <end position="413"/>
    </location>
</feature>
<dbReference type="InterPro" id="IPR013320">
    <property type="entry name" value="ConA-like_dom_sf"/>
</dbReference>
<feature type="signal peptide" evidence="1">
    <location>
        <begin position="1"/>
        <end position="31"/>
    </location>
</feature>
<dbReference type="RefSeq" id="WP_089760440.1">
    <property type="nucleotide sequence ID" value="NZ_BKAT01000009.1"/>
</dbReference>
<gene>
    <name evidence="3" type="ORF">SAMN05660909_01626</name>
</gene>
<reference evidence="4" key="1">
    <citation type="submission" date="2016-10" db="EMBL/GenBank/DDBJ databases">
        <authorList>
            <person name="Varghese N."/>
            <person name="Submissions S."/>
        </authorList>
    </citation>
    <scope>NUCLEOTIDE SEQUENCE [LARGE SCALE GENOMIC DNA]</scope>
    <source>
        <strain evidence="4">DSM 23920</strain>
    </source>
</reference>
<dbReference type="GO" id="GO:0004553">
    <property type="term" value="F:hydrolase activity, hydrolyzing O-glycosyl compounds"/>
    <property type="evidence" value="ECO:0007669"/>
    <property type="project" value="UniProtKB-ARBA"/>
</dbReference>
<protein>
    <submittedName>
        <fullName evidence="3">RHS repeat-associated core domain-containing protein</fullName>
    </submittedName>
</protein>
<evidence type="ECO:0000313" key="3">
    <source>
        <dbReference type="EMBL" id="SEA36254.1"/>
    </source>
</evidence>
<evidence type="ECO:0000259" key="2">
    <source>
        <dbReference type="Pfam" id="PF20041"/>
    </source>
</evidence>
<dbReference type="InterPro" id="IPR050708">
    <property type="entry name" value="T6SS_VgrG/RHS"/>
</dbReference>
<dbReference type="OrthoDB" id="2972467at2"/>
<dbReference type="NCBIfam" id="TIGR03696">
    <property type="entry name" value="Rhs_assc_core"/>
    <property type="match status" value="1"/>
</dbReference>
<dbReference type="SUPFAM" id="SSF49899">
    <property type="entry name" value="Concanavalin A-like lectins/glucanases"/>
    <property type="match status" value="1"/>
</dbReference>
<dbReference type="Proteomes" id="UP000199656">
    <property type="component" value="Unassembled WGS sequence"/>
</dbReference>
<dbReference type="EMBL" id="FNRL01000006">
    <property type="protein sequence ID" value="SEA36254.1"/>
    <property type="molecule type" value="Genomic_DNA"/>
</dbReference>
<name>A0A1H4AKQ0_9BACT</name>
<dbReference type="GO" id="GO:0005975">
    <property type="term" value="P:carbohydrate metabolic process"/>
    <property type="evidence" value="ECO:0007669"/>
    <property type="project" value="UniProtKB-ARBA"/>
</dbReference>
<organism evidence="3 4">
    <name type="scientific">Chitinophaga terrae</name>
    <name type="common">ex Kim and Jung 2007</name>
    <dbReference type="NCBI Taxonomy" id="408074"/>
    <lineage>
        <taxon>Bacteria</taxon>
        <taxon>Pseudomonadati</taxon>
        <taxon>Bacteroidota</taxon>
        <taxon>Chitinophagia</taxon>
        <taxon>Chitinophagales</taxon>
        <taxon>Chitinophagaceae</taxon>
        <taxon>Chitinophaga</taxon>
    </lineage>
</organism>
<dbReference type="InterPro" id="IPR022385">
    <property type="entry name" value="Rhs_assc_core"/>
</dbReference>
<feature type="chain" id="PRO_5011708129" evidence="1">
    <location>
        <begin position="32"/>
        <end position="2744"/>
    </location>
</feature>
<sequence>MTMALFKNLGKVTKILLLLICTCLSGMYTFAATEPYMQKLEGKLKKGDSLFIKDEKFENSSYNWNQIRNNSVLNTIYFSINTQKALSVNKPFRCKADLKIEYWSQPDQQLPITLEHVNLEVNYDTAFGANFQQIAQYDFNNAYKVKVTINDISSQELEELPDIFVLQAGIIVNRDYLPAGDQTIVPFVSFVEDEGPKPSGGFVSLAAITPTANAVTVTWTTAGSQKVDLEWTFVDEESANGAILNQSGAGTSATVLAKMFRNNATRVSLSQNTYTITLVHNQKYLLLRMRTVDESGDTRVEGPWSYKINQGGTEVPGVVILPNTWHQPGLNWQYNATYAEEGKKKEIVNYFDGTLRNRQMVTVNNTEQVAVVQENIYDQFGRPVASILPAPTDNNLLTFYPKFNINTANQAYNYSNVFKGTTGACIGVPDSLKNTSGAARYYSGRNPFINTASYNKYIPDAEGYPLAVTSYTPDNTGRVAVAGGVGLAFQPTASPTGNHTTRNYYGKPEQWELDRLFGNDVGFADHYLKNMVIDPNGQISISYQNSAGKTIATALAGGSADTSLLPLESRPAAIKKNIVLLQPDRFVFDSQALKLTATTTYLASVPDASASFVFSVQQLVKKYSQGSVTICSNCYYNVTVSVKDDCNNTILDLKGLSRGSALANCNVSGNFDSTFNIKLEKVGEYYFTFEMALNRDVINAYTEDFVKNNTNLRTEFQFILDQLKKENFSGCFSECRTCVEALGEKVDFMRSIKIRFIKNGVDTVANLAAINLWAGALYDSLYSNCQAVRSSCLSPCDELRNEMLQDVSPGGQYALFDSTGQPLETDINVIYQNWRTAFPVKSSSDPDYKANIITREDGSITSPYDSNFTLQQLIRYWKSEWAEKFLNNHPEICALNFCIDNSASKIWDKKVGEIYTNAADIPKIQSGLAYSTTNALWLFAADPFFATGGKGAAYADAFKTDLSNFSKNIMGVNDSRYNVKNLSQYIDYQLYCNDSSGTTNTGSKADFLTRWNSCTPDANCRVPDLQWQMYAGYYLELKQKYYQLVMNESTTYCKGKCIVGGIRSASGTITYPTPSPGNYLVCSDFVGSNGYPFELTVDPYDLNYNIVHLRYIGTAPLAPGLRIVGKVEGMQSRGETTIRTFYYYPGTERLDIYFPEEYRSFEILSLECEGTPDIGPNCSPNYKNKVSRIGSINYSETLPVDSNYYLLPGKDSINKQFRTSCDVYIDQIVNKLTCATATQKATIRTKLAEICMLGSDEYHMLGSSSTLGGKKNSDGDSSFQQVLKRYLTTFTQDCNPWLTDAPTAANVEQQLMTKQIIRTSPDICKRLSDLKTEQQANAPTSTFFNYLVSKYGSAMKLSSAELDALMKGCNNCKYLVDREVTLPVFLDGKAKGCITAAEFWAARANLKTDLNNTLDSTKANYEAVYTNYLNQRWGFTLGFTDYDNYRRLLQSTPGALLCNSPVYSVEKTDPYTCMYNLIDGAVQGGRRLYLQYIDSVKTDFRKQYVNICSGAKNKVTLNTSQQIYHYTLYYYDQAGNLLRTVPPEGVDIIEDQALLDQVDQARRAVYTNCSYNGPLVNTNVDTTLNKLGTALTGTNQSIEFWVYNPDGGAMQVAANAGNKAYLNVCMDGTYLHADIYKLNPVNPGGVDITASNQVDVNISAVAPLDVWTHIVLQGPDLDSSGAISVYVNGVACPVVSNAPALGCGWEITSAATGNASYTQNLAYLKQIRMYKRLMTAAEIAANAKENCMGLAAAYATGLLRDTLTWGRMNVPLAGSPTTLPDGGTVEVQTTSIYPKHRLTTDYAYNSLGAVVQQSSPDANSSYFWYDQLGRLFASRNANQMLGSNVFSYTKYDGQGRIVEVGEKANALNISVPHFVPADSVQLFVASGTNSQITKTVYDAPVLSPASYPQENLRKRVAASIFQQVAGTDEQATYYSYDLLGNVKTLWQKLYGWADTDMKRLDYKYDLVGGKVDALRYQFGKPDQFFYNYEYDAENRIVAALSGVTHNGDNWTVPPRGATNQGTKDAYYIYYKHGPLARTEIGRNAVQGIDYAYTLQGWLKAVNGTGLTPANDMGQDAMSGGARSTFAKDQAAFSLDYYTGDFKPIGGTTATALGLKYVNNVADVTGQNLYNGNTSRTTMAMTQFNSGNPVGYSYRYDQLNRLVRMYQHKPAAGASSWDATSRTEDYREEIRYDANGNILAYERKGIASTNIRMDELKYIYPRDANGNLTANTLRHITDNVPDNNYSVDIDNMPVDNYQYDKIGNLIKDTKANISNIGWTVYGKIKNINFTDGSSLLYKYDAAGNRIYKEYTKSGQAAVKTWYVRDPQGNTLGVYGNNSGAQVFWKEQHLYGSSRLGMWLPEMQVSGTPGDAKVLWNQSNRTRYELTNHLGNVLAAISDQPATVYNMTDYTPFGMMQVGRSWNAGGGYRFGFNGKENDNEVKGVGNQQDYGMRVYDPRVGKFLSVDPLTKSYPELTPYQFASNTPIQGIDLDGEEVKVVTSFYAKSNTPVLYQVSNVFWIPTKAVIEIHKYRTTDAQGNVAYRALPPSPIIKQEIAATGHLPGKFDYSDGVAGLQQVLSLYGPDMARIVEKMYVSETTSANPKKYGHGVFTSAQYRATGTGGMEALKGHEDEPPYYGWAGKDLYKRHPEYTPLGLNPLFEGPGMSGHGGNKQVTNAPKPFIIFPSVEGAMMYKVEYIQRYNGNWARWGALSAPEQENYRRTIEKNSSKVVDSLMKALEDKVSVKTK</sequence>
<evidence type="ECO:0000313" key="4">
    <source>
        <dbReference type="Proteomes" id="UP000199656"/>
    </source>
</evidence>
<proteinExistence type="predicted"/>